<sequence>MVSPVSRPFQVEYRPAVDLKDRYIDAENRMWNSILLVLALIGTTVLVANLAAEFLPGRGAIFLYSVVIVIYLTLMINRTWGMIERLVHDQEKLMSMYIASTQMRASSASAPDQPDEMGGPAGA</sequence>
<feature type="transmembrane region" description="Helical" evidence="2">
    <location>
        <begin position="30"/>
        <end position="52"/>
    </location>
</feature>
<dbReference type="Proteomes" id="UP000774570">
    <property type="component" value="Unassembled WGS sequence"/>
</dbReference>
<dbReference type="EMBL" id="JAIBOA010000031">
    <property type="protein sequence ID" value="MBW8487191.1"/>
    <property type="molecule type" value="Genomic_DNA"/>
</dbReference>
<organism evidence="3 4">
    <name type="scientific">Actinomadura parmotrematis</name>
    <dbReference type="NCBI Taxonomy" id="2864039"/>
    <lineage>
        <taxon>Bacteria</taxon>
        <taxon>Bacillati</taxon>
        <taxon>Actinomycetota</taxon>
        <taxon>Actinomycetes</taxon>
        <taxon>Streptosporangiales</taxon>
        <taxon>Thermomonosporaceae</taxon>
        <taxon>Actinomadura</taxon>
    </lineage>
</organism>
<feature type="transmembrane region" description="Helical" evidence="2">
    <location>
        <begin position="58"/>
        <end position="76"/>
    </location>
</feature>
<evidence type="ECO:0000256" key="2">
    <source>
        <dbReference type="SAM" id="Phobius"/>
    </source>
</evidence>
<keyword evidence="2" id="KW-0472">Membrane</keyword>
<proteinExistence type="predicted"/>
<evidence type="ECO:0000313" key="4">
    <source>
        <dbReference type="Proteomes" id="UP000774570"/>
    </source>
</evidence>
<feature type="region of interest" description="Disordered" evidence="1">
    <location>
        <begin position="104"/>
        <end position="123"/>
    </location>
</feature>
<evidence type="ECO:0008006" key="5">
    <source>
        <dbReference type="Google" id="ProtNLM"/>
    </source>
</evidence>
<gene>
    <name evidence="3" type="ORF">K1Y72_32840</name>
</gene>
<dbReference type="RefSeq" id="WP_220170430.1">
    <property type="nucleotide sequence ID" value="NZ_JAIBOA010000031.1"/>
</dbReference>
<evidence type="ECO:0000313" key="3">
    <source>
        <dbReference type="EMBL" id="MBW8487191.1"/>
    </source>
</evidence>
<evidence type="ECO:0000256" key="1">
    <source>
        <dbReference type="SAM" id="MobiDB-lite"/>
    </source>
</evidence>
<keyword evidence="2" id="KW-1133">Transmembrane helix</keyword>
<reference evidence="3 4" key="1">
    <citation type="submission" date="2021-07" db="EMBL/GenBank/DDBJ databases">
        <title>Actinomadura sp. PM05-2 isolated from lichen.</title>
        <authorList>
            <person name="Somphong A."/>
            <person name="Phongsopitanun W."/>
            <person name="Tanasupawat S."/>
            <person name="Peongsungnone V."/>
        </authorList>
    </citation>
    <scope>NUCLEOTIDE SEQUENCE [LARGE SCALE GENOMIC DNA]</scope>
    <source>
        <strain evidence="3 4">PM05-2</strain>
    </source>
</reference>
<keyword evidence="2" id="KW-0812">Transmembrane</keyword>
<name>A0ABS7G393_9ACTN</name>
<comment type="caution">
    <text evidence="3">The sequence shown here is derived from an EMBL/GenBank/DDBJ whole genome shotgun (WGS) entry which is preliminary data.</text>
</comment>
<keyword evidence="4" id="KW-1185">Reference proteome</keyword>
<accession>A0ABS7G393</accession>
<protein>
    <recommendedName>
        <fullName evidence="5">DUF4231 domain-containing protein</fullName>
    </recommendedName>
</protein>